<feature type="region of interest" description="Disordered" evidence="1">
    <location>
        <begin position="1"/>
        <end position="195"/>
    </location>
</feature>
<evidence type="ECO:0000313" key="2">
    <source>
        <dbReference type="EMBL" id="EJK60919.1"/>
    </source>
</evidence>
<gene>
    <name evidence="2" type="ORF">THAOC_18664</name>
</gene>
<dbReference type="EMBL" id="AGNL01020579">
    <property type="protein sequence ID" value="EJK60919.1"/>
    <property type="molecule type" value="Genomic_DNA"/>
</dbReference>
<feature type="compositionally biased region" description="Basic and acidic residues" evidence="1">
    <location>
        <begin position="99"/>
        <end position="137"/>
    </location>
</feature>
<reference evidence="2 3" key="1">
    <citation type="journal article" date="2012" name="Genome Biol.">
        <title>Genome and low-iron response of an oceanic diatom adapted to chronic iron limitation.</title>
        <authorList>
            <person name="Lommer M."/>
            <person name="Specht M."/>
            <person name="Roy A.S."/>
            <person name="Kraemer L."/>
            <person name="Andreson R."/>
            <person name="Gutowska M.A."/>
            <person name="Wolf J."/>
            <person name="Bergner S.V."/>
            <person name="Schilhabel M.B."/>
            <person name="Klostermeier U.C."/>
            <person name="Beiko R.G."/>
            <person name="Rosenstiel P."/>
            <person name="Hippler M."/>
            <person name="Laroche J."/>
        </authorList>
    </citation>
    <scope>NUCLEOTIDE SEQUENCE [LARGE SCALE GENOMIC DNA]</scope>
    <source>
        <strain evidence="2 3">CCMP1005</strain>
    </source>
</reference>
<evidence type="ECO:0000256" key="1">
    <source>
        <dbReference type="SAM" id="MobiDB-lite"/>
    </source>
</evidence>
<accession>K0S7K2</accession>
<feature type="region of interest" description="Disordered" evidence="1">
    <location>
        <begin position="225"/>
        <end position="264"/>
    </location>
</feature>
<sequence length="316" mass="34332">MQPPPPSSRSLGGDGKPSASGAELVTPWMSLPRSQLVRRVRPRKVAAVPVPSAGGPDDETALGTARITHVSLAPAPRNRPPGPRGRRRYGTRPPPPNPRRREPTRGRIRGRRGEGRVRRSRSGEGDRRGEDTPRDAAGDAAGPRNAILGGRHRKVGRGTATGLGSETPGGRKEGAPGRRSLETERRKRSEGPPLPLVELPPLVTRRRRRLSFLCIVPVAACSPRTDSPPARLLLPTSPRARRQRRRPWSPRPPRARLSLPRGPVRPAPEFTIRFQASLPSSELEIFSARAAGASPGLQVCPRRHAYNLAREASPAK</sequence>
<dbReference type="AlphaFoldDB" id="K0S7K2"/>
<feature type="compositionally biased region" description="Basic residues" evidence="1">
    <location>
        <begin position="239"/>
        <end position="248"/>
    </location>
</feature>
<proteinExistence type="predicted"/>
<evidence type="ECO:0000313" key="3">
    <source>
        <dbReference type="Proteomes" id="UP000266841"/>
    </source>
</evidence>
<dbReference type="Proteomes" id="UP000266841">
    <property type="component" value="Unassembled WGS sequence"/>
</dbReference>
<feature type="compositionally biased region" description="Basic and acidic residues" evidence="1">
    <location>
        <begin position="169"/>
        <end position="190"/>
    </location>
</feature>
<keyword evidence="3" id="KW-1185">Reference proteome</keyword>
<protein>
    <submittedName>
        <fullName evidence="2">Uncharacterized protein</fullName>
    </submittedName>
</protein>
<name>K0S7K2_THAOC</name>
<comment type="caution">
    <text evidence="2">The sequence shown here is derived from an EMBL/GenBank/DDBJ whole genome shotgun (WGS) entry which is preliminary data.</text>
</comment>
<organism evidence="2 3">
    <name type="scientific">Thalassiosira oceanica</name>
    <name type="common">Marine diatom</name>
    <dbReference type="NCBI Taxonomy" id="159749"/>
    <lineage>
        <taxon>Eukaryota</taxon>
        <taxon>Sar</taxon>
        <taxon>Stramenopiles</taxon>
        <taxon>Ochrophyta</taxon>
        <taxon>Bacillariophyta</taxon>
        <taxon>Coscinodiscophyceae</taxon>
        <taxon>Thalassiosirophycidae</taxon>
        <taxon>Thalassiosirales</taxon>
        <taxon>Thalassiosiraceae</taxon>
        <taxon>Thalassiosira</taxon>
    </lineage>
</organism>